<sequence length="203" mass="22150">MWFTPKLDVATPARSTPVRDLELLAVDIETTGTDPKTDHILSIGWLPVRPGGVIDFSGAGYVVVSGHEVGESAVIHGLTDADVQEGVPLAQAFDQVISALQGKALLAHFAALEVGFFDAAARALYGKKLKLQVVDTFALERRHMERMGTYPRGEDLRLARVRQRYELPRYGNHNALTDAQACAELYLALIAETSVRTLADLQP</sequence>
<dbReference type="GO" id="GO:0005829">
    <property type="term" value="C:cytosol"/>
    <property type="evidence" value="ECO:0007669"/>
    <property type="project" value="TreeGrafter"/>
</dbReference>
<dbReference type="RefSeq" id="WP_075734377.1">
    <property type="nucleotide sequence ID" value="NZ_CP009249.1"/>
</dbReference>
<dbReference type="SUPFAM" id="SSF53098">
    <property type="entry name" value="Ribonuclease H-like"/>
    <property type="match status" value="1"/>
</dbReference>
<dbReference type="InterPro" id="IPR036397">
    <property type="entry name" value="RNaseH_sf"/>
</dbReference>
<proteinExistence type="predicted"/>
<dbReference type="SMART" id="SM00479">
    <property type="entry name" value="EXOIII"/>
    <property type="match status" value="1"/>
</dbReference>
<reference evidence="5 6" key="1">
    <citation type="submission" date="2014-08" db="EMBL/GenBank/DDBJ databases">
        <title>Complete genome sequence of Corynebacterium phocae M408/89/1(T)(=DSM 44612(T)), isolated from the common seal (Phoca vitulina).</title>
        <authorList>
            <person name="Ruckert C."/>
            <person name="Albersmeier A."/>
            <person name="Winkler A."/>
            <person name="Kalinowski J."/>
        </authorList>
    </citation>
    <scope>NUCLEOTIDE SEQUENCE [LARGE SCALE GENOMIC DNA]</scope>
    <source>
        <strain evidence="5 6">M408/89/1</strain>
    </source>
</reference>
<dbReference type="PANTHER" id="PTHR30231:SF4">
    <property type="entry name" value="PROTEIN NEN2"/>
    <property type="match status" value="1"/>
</dbReference>
<evidence type="ECO:0000256" key="2">
    <source>
        <dbReference type="ARBA" id="ARBA00022801"/>
    </source>
</evidence>
<feature type="domain" description="Exonuclease" evidence="4">
    <location>
        <begin position="22"/>
        <end position="195"/>
    </location>
</feature>
<keyword evidence="2" id="KW-0378">Hydrolase</keyword>
<dbReference type="Proteomes" id="UP000185491">
    <property type="component" value="Chromosome"/>
</dbReference>
<dbReference type="STRING" id="161895.CPHO_06935"/>
<dbReference type="Pfam" id="PF00929">
    <property type="entry name" value="RNase_T"/>
    <property type="match status" value="1"/>
</dbReference>
<dbReference type="InterPro" id="IPR012337">
    <property type="entry name" value="RNaseH-like_sf"/>
</dbReference>
<evidence type="ECO:0000313" key="5">
    <source>
        <dbReference type="EMBL" id="APT92670.1"/>
    </source>
</evidence>
<dbReference type="KEGG" id="cpho:CPHO_06935"/>
<protein>
    <submittedName>
        <fullName evidence="5">DNA polymerase III subunit epsilon</fullName>
    </submittedName>
</protein>
<keyword evidence="3" id="KW-0269">Exonuclease</keyword>
<dbReference type="InterPro" id="IPR013520">
    <property type="entry name" value="Ribonucl_H"/>
</dbReference>
<keyword evidence="1" id="KW-0540">Nuclease</keyword>
<dbReference type="PANTHER" id="PTHR30231">
    <property type="entry name" value="DNA POLYMERASE III SUBUNIT EPSILON"/>
    <property type="match status" value="1"/>
</dbReference>
<accession>A0A1L7D3I7</accession>
<organism evidence="5 6">
    <name type="scientific">Corynebacterium phocae</name>
    <dbReference type="NCBI Taxonomy" id="161895"/>
    <lineage>
        <taxon>Bacteria</taxon>
        <taxon>Bacillati</taxon>
        <taxon>Actinomycetota</taxon>
        <taxon>Actinomycetes</taxon>
        <taxon>Mycobacteriales</taxon>
        <taxon>Corynebacteriaceae</taxon>
        <taxon>Corynebacterium</taxon>
    </lineage>
</organism>
<evidence type="ECO:0000313" key="6">
    <source>
        <dbReference type="Proteomes" id="UP000185491"/>
    </source>
</evidence>
<evidence type="ECO:0000259" key="4">
    <source>
        <dbReference type="SMART" id="SM00479"/>
    </source>
</evidence>
<evidence type="ECO:0000256" key="1">
    <source>
        <dbReference type="ARBA" id="ARBA00022722"/>
    </source>
</evidence>
<dbReference type="EMBL" id="CP009249">
    <property type="protein sequence ID" value="APT92670.1"/>
    <property type="molecule type" value="Genomic_DNA"/>
</dbReference>
<name>A0A1L7D3I7_9CORY</name>
<dbReference type="GO" id="GO:0003676">
    <property type="term" value="F:nucleic acid binding"/>
    <property type="evidence" value="ECO:0007669"/>
    <property type="project" value="InterPro"/>
</dbReference>
<gene>
    <name evidence="5" type="ORF">CPHO_06935</name>
</gene>
<evidence type="ECO:0000256" key="3">
    <source>
        <dbReference type="ARBA" id="ARBA00022839"/>
    </source>
</evidence>
<dbReference type="GO" id="GO:0008408">
    <property type="term" value="F:3'-5' exonuclease activity"/>
    <property type="evidence" value="ECO:0007669"/>
    <property type="project" value="TreeGrafter"/>
</dbReference>
<dbReference type="OrthoDB" id="190275at2"/>
<dbReference type="CDD" id="cd06127">
    <property type="entry name" value="DEDDh"/>
    <property type="match status" value="1"/>
</dbReference>
<dbReference type="Gene3D" id="3.30.420.10">
    <property type="entry name" value="Ribonuclease H-like superfamily/Ribonuclease H"/>
    <property type="match status" value="1"/>
</dbReference>
<keyword evidence="6" id="KW-1185">Reference proteome</keyword>
<dbReference type="AlphaFoldDB" id="A0A1L7D3I7"/>